<dbReference type="KEGG" id="erz:ER308_07235"/>
<keyword evidence="2" id="KW-1185">Reference proteome</keyword>
<dbReference type="Proteomes" id="UP000291469">
    <property type="component" value="Chromosome"/>
</dbReference>
<gene>
    <name evidence="1" type="ORF">ER308_07235</name>
</gene>
<protein>
    <submittedName>
        <fullName evidence="1">Uncharacterized protein</fullName>
    </submittedName>
</protein>
<organism evidence="1 2">
    <name type="scientific">Egibacter rhizosphaerae</name>
    <dbReference type="NCBI Taxonomy" id="1670831"/>
    <lineage>
        <taxon>Bacteria</taxon>
        <taxon>Bacillati</taxon>
        <taxon>Actinomycetota</taxon>
        <taxon>Nitriliruptoria</taxon>
        <taxon>Egibacterales</taxon>
        <taxon>Egibacteraceae</taxon>
        <taxon>Egibacter</taxon>
    </lineage>
</organism>
<dbReference type="RefSeq" id="WP_131154355.1">
    <property type="nucleotide sequence ID" value="NZ_CP036402.1"/>
</dbReference>
<evidence type="ECO:0000313" key="2">
    <source>
        <dbReference type="Proteomes" id="UP000291469"/>
    </source>
</evidence>
<reference evidence="1 2" key="1">
    <citation type="submission" date="2019-01" db="EMBL/GenBank/DDBJ databases">
        <title>Egibacter rhizosphaerae EGI 80759T.</title>
        <authorList>
            <person name="Chen D.-D."/>
            <person name="Tian Y."/>
            <person name="Jiao J.-Y."/>
            <person name="Zhang X.-T."/>
            <person name="Zhang Y.-G."/>
            <person name="Zhang Y."/>
            <person name="Xiao M."/>
            <person name="Shu W.-S."/>
            <person name="Li W.-J."/>
        </authorList>
    </citation>
    <scope>NUCLEOTIDE SEQUENCE [LARGE SCALE GENOMIC DNA]</scope>
    <source>
        <strain evidence="1 2">EGI 80759</strain>
    </source>
</reference>
<accession>A0A411YDT0</accession>
<dbReference type="AlphaFoldDB" id="A0A411YDT0"/>
<dbReference type="EMBL" id="CP036402">
    <property type="protein sequence ID" value="QBI19358.1"/>
    <property type="molecule type" value="Genomic_DNA"/>
</dbReference>
<name>A0A411YDT0_9ACTN</name>
<evidence type="ECO:0000313" key="1">
    <source>
        <dbReference type="EMBL" id="QBI19358.1"/>
    </source>
</evidence>
<sequence length="99" mass="11485">MSTTAEDTYLRPRAQRALTTLQHAHTEPTTNGWVCSMRLQHWRSAGQGWWRALSELRNAGHTITKQVCHCPTRCRPRRDAARERGDPAPVRYAYRLELD</sequence>
<proteinExistence type="predicted"/>